<reference evidence="2" key="2">
    <citation type="submission" date="2020-05" db="UniProtKB">
        <authorList>
            <consortium name="EnsemblMetazoa"/>
        </authorList>
    </citation>
    <scope>IDENTIFICATION</scope>
    <source>
        <strain evidence="2">IAEA</strain>
    </source>
</reference>
<keyword evidence="1" id="KW-1133">Transmembrane helix</keyword>
<evidence type="ECO:0000256" key="1">
    <source>
        <dbReference type="SAM" id="Phobius"/>
    </source>
</evidence>
<evidence type="ECO:0000313" key="3">
    <source>
        <dbReference type="Proteomes" id="UP000091820"/>
    </source>
</evidence>
<proteinExistence type="predicted"/>
<dbReference type="EnsemblMetazoa" id="GBRI029461-RA">
    <property type="protein sequence ID" value="GBRI029461-PA"/>
    <property type="gene ID" value="GBRI029461"/>
</dbReference>
<accession>A0A1A9WRH4</accession>
<keyword evidence="1" id="KW-0472">Membrane</keyword>
<feature type="transmembrane region" description="Helical" evidence="1">
    <location>
        <begin position="6"/>
        <end position="23"/>
    </location>
</feature>
<dbReference type="AlphaFoldDB" id="A0A1A9WRH4"/>
<organism evidence="2 3">
    <name type="scientific">Glossina brevipalpis</name>
    <dbReference type="NCBI Taxonomy" id="37001"/>
    <lineage>
        <taxon>Eukaryota</taxon>
        <taxon>Metazoa</taxon>
        <taxon>Ecdysozoa</taxon>
        <taxon>Arthropoda</taxon>
        <taxon>Hexapoda</taxon>
        <taxon>Insecta</taxon>
        <taxon>Pterygota</taxon>
        <taxon>Neoptera</taxon>
        <taxon>Endopterygota</taxon>
        <taxon>Diptera</taxon>
        <taxon>Brachycera</taxon>
        <taxon>Muscomorpha</taxon>
        <taxon>Hippoboscoidea</taxon>
        <taxon>Glossinidae</taxon>
        <taxon>Glossina</taxon>
    </lineage>
</organism>
<protein>
    <submittedName>
        <fullName evidence="2">Uncharacterized protein</fullName>
    </submittedName>
</protein>
<keyword evidence="1" id="KW-0812">Transmembrane</keyword>
<evidence type="ECO:0000313" key="2">
    <source>
        <dbReference type="EnsemblMetazoa" id="GBRI029461-PA"/>
    </source>
</evidence>
<feature type="transmembrane region" description="Helical" evidence="1">
    <location>
        <begin position="65"/>
        <end position="82"/>
    </location>
</feature>
<keyword evidence="3" id="KW-1185">Reference proteome</keyword>
<dbReference type="VEuPathDB" id="VectorBase:GBRI029461"/>
<sequence>MAEGEAAAAAAAAAICACGRFLVPTTGFFSGGTYVVPLPAAPPIAAVTAVALPLLTATVSDDEGTVPAVLLGFVALCAAELLGLHMPKLVGLFVVAVVADVPILRSSSSTMAYINNVTEEN</sequence>
<reference evidence="3" key="1">
    <citation type="submission" date="2014-03" db="EMBL/GenBank/DDBJ databases">
        <authorList>
            <person name="Aksoy S."/>
            <person name="Warren W."/>
            <person name="Wilson R.K."/>
        </authorList>
    </citation>
    <scope>NUCLEOTIDE SEQUENCE [LARGE SCALE GENOMIC DNA]</scope>
    <source>
        <strain evidence="3">IAEA</strain>
    </source>
</reference>
<feature type="transmembrane region" description="Helical" evidence="1">
    <location>
        <begin position="35"/>
        <end position="59"/>
    </location>
</feature>
<dbReference type="Proteomes" id="UP000091820">
    <property type="component" value="Unassembled WGS sequence"/>
</dbReference>
<name>A0A1A9WRH4_9MUSC</name>